<evidence type="ECO:0000256" key="1">
    <source>
        <dbReference type="ARBA" id="ARBA00022729"/>
    </source>
</evidence>
<feature type="domain" description="Secretion system C-terminal sorting" evidence="3">
    <location>
        <begin position="354"/>
        <end position="421"/>
    </location>
</feature>
<keyword evidence="5" id="KW-1185">Reference proteome</keyword>
<feature type="chain" id="PRO_5045426861" evidence="2">
    <location>
        <begin position="22"/>
        <end position="423"/>
    </location>
</feature>
<evidence type="ECO:0000256" key="2">
    <source>
        <dbReference type="SAM" id="SignalP"/>
    </source>
</evidence>
<dbReference type="SUPFAM" id="SSF82171">
    <property type="entry name" value="DPP6 N-terminal domain-like"/>
    <property type="match status" value="1"/>
</dbReference>
<protein>
    <submittedName>
        <fullName evidence="4">T9SS type A sorting domain-containing protein</fullName>
    </submittedName>
</protein>
<dbReference type="Pfam" id="PF18962">
    <property type="entry name" value="Por_Secre_tail"/>
    <property type="match status" value="1"/>
</dbReference>
<evidence type="ECO:0000313" key="5">
    <source>
        <dbReference type="Proteomes" id="UP001223501"/>
    </source>
</evidence>
<dbReference type="Proteomes" id="UP001223501">
    <property type="component" value="Chromosome"/>
</dbReference>
<accession>A0ABY8V953</accession>
<reference evidence="4 5" key="1">
    <citation type="submission" date="2022-09" db="EMBL/GenBank/DDBJ databases">
        <title>Whole genome sequencing analysis of tet(X)-positive Empedobacter falsenii YWS9-3.</title>
        <authorList>
            <person name="Chen C."/>
            <person name="Lv Y.-L."/>
        </authorList>
    </citation>
    <scope>NUCLEOTIDE SEQUENCE [LARGE SCALE GENOMIC DNA]</scope>
    <source>
        <strain evidence="4 5">YWS9-3_T</strain>
    </source>
</reference>
<evidence type="ECO:0000259" key="3">
    <source>
        <dbReference type="Pfam" id="PF18962"/>
    </source>
</evidence>
<proteinExistence type="predicted"/>
<dbReference type="EMBL" id="CP106831">
    <property type="protein sequence ID" value="WIH98151.1"/>
    <property type="molecule type" value="Genomic_DNA"/>
</dbReference>
<dbReference type="RefSeq" id="WP_284583971.1">
    <property type="nucleotide sequence ID" value="NZ_CP106831.1"/>
</dbReference>
<dbReference type="NCBIfam" id="TIGR04183">
    <property type="entry name" value="Por_Secre_tail"/>
    <property type="match status" value="1"/>
</dbReference>
<evidence type="ECO:0000313" key="4">
    <source>
        <dbReference type="EMBL" id="WIH98151.1"/>
    </source>
</evidence>
<gene>
    <name evidence="4" type="ORF">OBA43_04250</name>
</gene>
<keyword evidence="1 2" id="KW-0732">Signal</keyword>
<feature type="signal peptide" evidence="2">
    <location>
        <begin position="1"/>
        <end position="21"/>
    </location>
</feature>
<sequence>MKKIYLSAFTLLMLLNSNAQVYDVGTWAQVTDISNNGVAVGNAAGVLHFKWTKEDGPSVIGELSGSDDYISGNTTISADGTLVSGTMTNPDTGNDELALYNISNNKWEFIGGKDTSAWGMSSNGETLVGLKFLTASQALPIVWNRKDGIKQLPSTFSGKSARANSVNNDGTMVVGWQDGENGFRKGVYWKNGVQTHIKDLQGNEVGEALSVSADGNIIVGFNDPEGYIYNVTTGVYTMVEHPDPEYVSSIIAVSDDGNVAVGYSRLWYATNTDGEGFIWFKDKGMVKIEDYVKEAGFDDKSFTFVLPTGISPNGQYIGGIGINWDEMDLKGFVIKLKDNLTVTENVIEKNITTISPNPVIDEMTINSKEKINTIEIYNLVGQQVWKSTKVTTNKIDLNFLNKGVYMIKINTDSTNESIKFIKK</sequence>
<name>A0ABY8V953_9FLAO</name>
<dbReference type="InterPro" id="IPR026444">
    <property type="entry name" value="Secre_tail"/>
</dbReference>
<organism evidence="4 5">
    <name type="scientific">Empedobacter falsenii</name>
    <dbReference type="NCBI Taxonomy" id="343874"/>
    <lineage>
        <taxon>Bacteria</taxon>
        <taxon>Pseudomonadati</taxon>
        <taxon>Bacteroidota</taxon>
        <taxon>Flavobacteriia</taxon>
        <taxon>Flavobacteriales</taxon>
        <taxon>Weeksellaceae</taxon>
        <taxon>Empedobacter</taxon>
    </lineage>
</organism>